<name>A0A1G9X7S5_9ACTN</name>
<dbReference type="STRING" id="310781.SAMN05216259_10218"/>
<reference evidence="1 2" key="1">
    <citation type="submission" date="2016-10" db="EMBL/GenBank/DDBJ databases">
        <authorList>
            <person name="de Groot N.N."/>
        </authorList>
    </citation>
    <scope>NUCLEOTIDE SEQUENCE [LARGE SCALE GENOMIC DNA]</scope>
    <source>
        <strain evidence="1 2">CGMCC 4.2022</strain>
    </source>
</reference>
<organism evidence="1 2">
    <name type="scientific">Actinacidiphila guanduensis</name>
    <dbReference type="NCBI Taxonomy" id="310781"/>
    <lineage>
        <taxon>Bacteria</taxon>
        <taxon>Bacillati</taxon>
        <taxon>Actinomycetota</taxon>
        <taxon>Actinomycetes</taxon>
        <taxon>Kitasatosporales</taxon>
        <taxon>Streptomycetaceae</taxon>
        <taxon>Actinacidiphila</taxon>
    </lineage>
</organism>
<dbReference type="Proteomes" id="UP000199341">
    <property type="component" value="Unassembled WGS sequence"/>
</dbReference>
<protein>
    <submittedName>
        <fullName evidence="1">Lecithin:cholesterol acyltransferase</fullName>
    </submittedName>
</protein>
<dbReference type="RefSeq" id="WP_093782766.1">
    <property type="nucleotide sequence ID" value="NZ_FNIE01000002.1"/>
</dbReference>
<keyword evidence="2" id="KW-1185">Reference proteome</keyword>
<keyword evidence="1" id="KW-0012">Acyltransferase</keyword>
<keyword evidence="1" id="KW-0808">Transferase</keyword>
<sequence>MEPFGDVVVLVPGIGGSTLERDGRTVWGVNPLAALRARTGLALAGDGTSEEAGTSATAVLKGAAGLPGIALLDLYGRTETALCTGLGLERGLNYQEFPYDWRLDNRVAARRLAAEAPQWLHRWRSHSGNTAARLVLVGHSMGGLVARYAVEVLGLWQHTAAVVTIGTPHRGTPKAARTLAHGLPGLGLASRLTEALRSMPSVHQLLPVYPCVTVPGARAPLRLTALPEEAALAGLRPAAVRAGEAFLREIQWAATVNRSTPAYRRQDVATYAVAGVRQSTVGMLEWTGGALRPHAEQPAGIGDGDGTVPHPPAYPIEWDTAPAGRSARVAGRHTTLAAATATLDQVVWWLRRGPDLRVYRGAGGSHADRAAGPGPRTALALDCPEIVEGDVLEFSAHVAHGPDVPLVASVRPADGSAPLLPPTVLPHGHAVLPRPAPGWHRVTVAAADGSAEPLSDLVLVLPDA</sequence>
<dbReference type="OrthoDB" id="8871309at2"/>
<gene>
    <name evidence="1" type="ORF">SAMN05216259_10218</name>
</gene>
<dbReference type="GO" id="GO:0006629">
    <property type="term" value="P:lipid metabolic process"/>
    <property type="evidence" value="ECO:0007669"/>
    <property type="project" value="InterPro"/>
</dbReference>
<dbReference type="InterPro" id="IPR029058">
    <property type="entry name" value="AB_hydrolase_fold"/>
</dbReference>
<dbReference type="Gene3D" id="3.40.50.1820">
    <property type="entry name" value="alpha/beta hydrolase"/>
    <property type="match status" value="1"/>
</dbReference>
<dbReference type="AlphaFoldDB" id="A0A1G9X7S5"/>
<dbReference type="Pfam" id="PF02450">
    <property type="entry name" value="LCAT"/>
    <property type="match status" value="1"/>
</dbReference>
<dbReference type="EMBL" id="FNIE01000002">
    <property type="protein sequence ID" value="SDM92395.1"/>
    <property type="molecule type" value="Genomic_DNA"/>
</dbReference>
<evidence type="ECO:0000313" key="1">
    <source>
        <dbReference type="EMBL" id="SDM92395.1"/>
    </source>
</evidence>
<dbReference type="InterPro" id="IPR003386">
    <property type="entry name" value="LACT/PDAT_acylTrfase"/>
</dbReference>
<dbReference type="SUPFAM" id="SSF53474">
    <property type="entry name" value="alpha/beta-Hydrolases"/>
    <property type="match status" value="1"/>
</dbReference>
<accession>A0A1G9X7S5</accession>
<proteinExistence type="predicted"/>
<evidence type="ECO:0000313" key="2">
    <source>
        <dbReference type="Proteomes" id="UP000199341"/>
    </source>
</evidence>
<dbReference type="PANTHER" id="PTHR11440">
    <property type="entry name" value="LECITHIN-CHOLESTEROL ACYLTRANSFERASE-RELATED"/>
    <property type="match status" value="1"/>
</dbReference>
<dbReference type="GO" id="GO:0008374">
    <property type="term" value="F:O-acyltransferase activity"/>
    <property type="evidence" value="ECO:0007669"/>
    <property type="project" value="InterPro"/>
</dbReference>